<reference evidence="4" key="2">
    <citation type="submission" date="2023-05" db="EMBL/GenBank/DDBJ databases">
        <authorList>
            <consortium name="Lawrence Berkeley National Laboratory"/>
            <person name="Steindorff A."/>
            <person name="Hensen N."/>
            <person name="Bonometti L."/>
            <person name="Westerberg I."/>
            <person name="Brannstrom I.O."/>
            <person name="Guillou S."/>
            <person name="Cros-Aarteil S."/>
            <person name="Calhoun S."/>
            <person name="Haridas S."/>
            <person name="Kuo A."/>
            <person name="Mondo S."/>
            <person name="Pangilinan J."/>
            <person name="Riley R."/>
            <person name="Labutti K."/>
            <person name="Andreopoulos B."/>
            <person name="Lipzen A."/>
            <person name="Chen C."/>
            <person name="Yanf M."/>
            <person name="Daum C."/>
            <person name="Ng V."/>
            <person name="Clum A."/>
            <person name="Ohm R."/>
            <person name="Martin F."/>
            <person name="Silar P."/>
            <person name="Natvig D."/>
            <person name="Lalanne C."/>
            <person name="Gautier V."/>
            <person name="Ament-Velasquez S.L."/>
            <person name="Kruys A."/>
            <person name="Hutchinson M.I."/>
            <person name="Powell A.J."/>
            <person name="Barry K."/>
            <person name="Miller A.N."/>
            <person name="Grigoriev I.V."/>
            <person name="Debuchy R."/>
            <person name="Gladieux P."/>
            <person name="Thoren M.H."/>
            <person name="Johannesson H."/>
        </authorList>
    </citation>
    <scope>NUCLEOTIDE SEQUENCE</scope>
    <source>
        <strain evidence="4">CBS 508.74</strain>
    </source>
</reference>
<evidence type="ECO:0000313" key="4">
    <source>
        <dbReference type="EMBL" id="KAK4110961.1"/>
    </source>
</evidence>
<dbReference type="RefSeq" id="XP_064668531.1">
    <property type="nucleotide sequence ID" value="XM_064818360.1"/>
</dbReference>
<accession>A0AAN6QK90</accession>
<organism evidence="4 5">
    <name type="scientific">Canariomyces notabilis</name>
    <dbReference type="NCBI Taxonomy" id="2074819"/>
    <lineage>
        <taxon>Eukaryota</taxon>
        <taxon>Fungi</taxon>
        <taxon>Dikarya</taxon>
        <taxon>Ascomycota</taxon>
        <taxon>Pezizomycotina</taxon>
        <taxon>Sordariomycetes</taxon>
        <taxon>Sordariomycetidae</taxon>
        <taxon>Sordariales</taxon>
        <taxon>Chaetomiaceae</taxon>
        <taxon>Canariomyces</taxon>
    </lineage>
</organism>
<feature type="region of interest" description="Disordered" evidence="1">
    <location>
        <begin position="212"/>
        <end position="231"/>
    </location>
</feature>
<evidence type="ECO:0000256" key="1">
    <source>
        <dbReference type="SAM" id="MobiDB-lite"/>
    </source>
</evidence>
<protein>
    <submittedName>
        <fullName evidence="4">Uncharacterized protein</fullName>
    </submittedName>
</protein>
<dbReference type="Proteomes" id="UP001302812">
    <property type="component" value="Unassembled WGS sequence"/>
</dbReference>
<name>A0AAN6QK90_9PEZI</name>
<keyword evidence="5" id="KW-1185">Reference proteome</keyword>
<dbReference type="AlphaFoldDB" id="A0AAN6QK90"/>
<gene>
    <name evidence="4" type="ORF">N656DRAFT_809253</name>
</gene>
<evidence type="ECO:0000259" key="3">
    <source>
        <dbReference type="Pfam" id="PF23395"/>
    </source>
</evidence>
<sequence length="983" mass="108668">MPRESLDNHHQADHYARAHGLTIDSHRPIWPSQFENDRLIALTISNLPPGQLIENSQLQELLFRSIIPTPEHWQVPAKSLHLLQQVVTRASEADIQTLTSQACSSESAEWRNLKLEAPALRSDHGTDCRRLDRRLKGFLKPSLPDHRLPLDPADINKGEALEFPPTAKATDADMMRAIETEKLEVNKATLAYLLRGLDASWTEEEHREFVGQSSTYSGVGSREPLTPPLSPLKETLPEYFVPDEEACNIPDPSNGSSRLSEDIHNADRRILEADDIFWAQALERNASPERYEDIDVPEIIRNGEFQPRHLASTPQPVSRDLKLDVPLITCEDTDNSAEKPTRVLAPEELAKAKLLVASSDAPSSSDGGGQLVSFFREKAITVMRSVEQEKLQPLDATARVPVPIMDFSLPRLEWEECLWDAKAMFLWIWGNTAVDSQGPKWTHNRAAEQRMVWVPLAHMKEKKLVSESIEVDQGVMDSFSTVCRDCDVLTSADYVYKPPGLAVLRAADDEDDEDDYIAPLESFEQPTCSSQHASMQRSIPAHSVAGIDASGNDKSLISAKIVSPPASLATLLSGKKRLIEETLQKRHSPGRQNREFDIPHGMTAIDIIDEALIPSTNVLRGFVSEYTDFAPLVDNFVEMNFAKKPKLTHSSFFEQSSKATSAAAKTESKANDEAAKLMPPPPKPIPALAPDFKPPNPPPRIVVSSDTSKLITNQLEKLLPGIELISRDYDKRRPPGWSPGIGPPYMDEADVVVSPATGILLTTMVRLRQKPLPGQTAPETATNLRQVAQNVATRYERLVVLVSEGNKHSETASPLSQSDAQALAEFQGFAAGLGVAEMQVVYVGGGVETLAKWLAAIVCTYSWEAGELGHLLLEVETYWEVFLWRAGMNVFAAQIVLGMLKVPDGRKAIGDGEGGGQVSGLPLFVMMSRERRAALFEEVLQGGRVLSRVSEVLDQAWSQKTIDAQYLHLGVDSGFQDLRDTWA</sequence>
<dbReference type="GeneID" id="89942486"/>
<evidence type="ECO:0000259" key="2">
    <source>
        <dbReference type="Pfam" id="PF23394"/>
    </source>
</evidence>
<proteinExistence type="predicted"/>
<dbReference type="InterPro" id="IPR055528">
    <property type="entry name" value="DUF7102"/>
</dbReference>
<dbReference type="Pfam" id="PF23395">
    <property type="entry name" value="SAM_6"/>
    <property type="match status" value="1"/>
</dbReference>
<dbReference type="Pfam" id="PF23394">
    <property type="entry name" value="DUF7102"/>
    <property type="match status" value="1"/>
</dbReference>
<feature type="domain" description="DUF7102" evidence="2">
    <location>
        <begin position="701"/>
        <end position="863"/>
    </location>
</feature>
<reference evidence="4" key="1">
    <citation type="journal article" date="2023" name="Mol. Phylogenet. Evol.">
        <title>Genome-scale phylogeny and comparative genomics of the fungal order Sordariales.</title>
        <authorList>
            <person name="Hensen N."/>
            <person name="Bonometti L."/>
            <person name="Westerberg I."/>
            <person name="Brannstrom I.O."/>
            <person name="Guillou S."/>
            <person name="Cros-Aarteil S."/>
            <person name="Calhoun S."/>
            <person name="Haridas S."/>
            <person name="Kuo A."/>
            <person name="Mondo S."/>
            <person name="Pangilinan J."/>
            <person name="Riley R."/>
            <person name="LaButti K."/>
            <person name="Andreopoulos B."/>
            <person name="Lipzen A."/>
            <person name="Chen C."/>
            <person name="Yan M."/>
            <person name="Daum C."/>
            <person name="Ng V."/>
            <person name="Clum A."/>
            <person name="Steindorff A."/>
            <person name="Ohm R.A."/>
            <person name="Martin F."/>
            <person name="Silar P."/>
            <person name="Natvig D.O."/>
            <person name="Lalanne C."/>
            <person name="Gautier V."/>
            <person name="Ament-Velasquez S.L."/>
            <person name="Kruys A."/>
            <person name="Hutchinson M.I."/>
            <person name="Powell A.J."/>
            <person name="Barry K."/>
            <person name="Miller A.N."/>
            <person name="Grigoriev I.V."/>
            <person name="Debuchy R."/>
            <person name="Gladieux P."/>
            <person name="Hiltunen Thoren M."/>
            <person name="Johannesson H."/>
        </authorList>
    </citation>
    <scope>NUCLEOTIDE SEQUENCE</scope>
    <source>
        <strain evidence="4">CBS 508.74</strain>
    </source>
</reference>
<comment type="caution">
    <text evidence="4">The sequence shown here is derived from an EMBL/GenBank/DDBJ whole genome shotgun (WGS) entry which is preliminary data.</text>
</comment>
<dbReference type="InterPro" id="IPR057559">
    <property type="entry name" value="SAM_6"/>
</dbReference>
<feature type="domain" description="SAM-like" evidence="3">
    <location>
        <begin position="874"/>
        <end position="953"/>
    </location>
</feature>
<evidence type="ECO:0000313" key="5">
    <source>
        <dbReference type="Proteomes" id="UP001302812"/>
    </source>
</evidence>
<dbReference type="EMBL" id="MU853348">
    <property type="protein sequence ID" value="KAK4110961.1"/>
    <property type="molecule type" value="Genomic_DNA"/>
</dbReference>